<dbReference type="InterPro" id="IPR016067">
    <property type="entry name" value="S-AdoMet_deCO2ase_core"/>
</dbReference>
<dbReference type="InterPro" id="IPR017716">
    <property type="entry name" value="S-AdoMet_deCOase_pro-enz"/>
</dbReference>
<keyword evidence="2 10" id="KW-0210">Decarboxylase</keyword>
<keyword evidence="8 10" id="KW-0704">Schiff base</keyword>
<evidence type="ECO:0000256" key="2">
    <source>
        <dbReference type="ARBA" id="ARBA00022793"/>
    </source>
</evidence>
<dbReference type="EMBL" id="WUUL01000005">
    <property type="protein sequence ID" value="MXQ54012.1"/>
    <property type="molecule type" value="Genomic_DNA"/>
</dbReference>
<evidence type="ECO:0000313" key="11">
    <source>
        <dbReference type="EMBL" id="MXQ54012.1"/>
    </source>
</evidence>
<comment type="similarity">
    <text evidence="10">Belongs to the prokaryotic AdoMetDC family. Type 1 subfamily.</text>
</comment>
<feature type="active site" description="Proton donor; for catalytic activity" evidence="10">
    <location>
        <position position="86"/>
    </location>
</feature>
<dbReference type="Pfam" id="PF02675">
    <property type="entry name" value="AdoMet_dc"/>
    <property type="match status" value="1"/>
</dbReference>
<comment type="PTM">
    <text evidence="10">Is synthesized initially as an inactive proenzyme. Formation of the active enzyme involves a self-maturation process in which the active site pyruvoyl group is generated from an internal serine residue via an autocatalytic post-translational modification. Two non-identical subunits are generated from the proenzyme in this reaction, and the pyruvate is formed at the N-terminus of the alpha chain, which is derived from the carboxyl end of the proenzyme. The post-translation cleavage follows an unusual pathway, termed non-hydrolytic serinolysis, in which the side chain hydroxyl group of the serine supplies its oxygen atom to form the C-terminus of the beta chain, while the remainder of the serine residue undergoes an oxidative deamination to produce ammonia and the pyruvoyl group blocking the N-terminus of the alpha chain.</text>
</comment>
<dbReference type="NCBIfam" id="TIGR03330">
    <property type="entry name" value="SAM_DCase_Bsu"/>
    <property type="match status" value="1"/>
</dbReference>
<dbReference type="InterPro" id="IPR042284">
    <property type="entry name" value="AdoMetDC_N"/>
</dbReference>
<evidence type="ECO:0000256" key="8">
    <source>
        <dbReference type="ARBA" id="ARBA00023270"/>
    </source>
</evidence>
<keyword evidence="5 10" id="KW-0620">Polyamine biosynthesis</keyword>
<reference evidence="11 12" key="1">
    <citation type="submission" date="2019-12" db="EMBL/GenBank/DDBJ databases">
        <title>Whole-genome analyses of novel actinobacteria.</title>
        <authorList>
            <person name="Sahin N."/>
            <person name="Saygin H."/>
        </authorList>
    </citation>
    <scope>NUCLEOTIDE SEQUENCE [LARGE SCALE GENOMIC DNA]</scope>
    <source>
        <strain evidence="11 12">KC615</strain>
    </source>
</reference>
<evidence type="ECO:0000256" key="5">
    <source>
        <dbReference type="ARBA" id="ARBA00023115"/>
    </source>
</evidence>
<keyword evidence="4 10" id="KW-0745">Spermidine biosynthesis</keyword>
<dbReference type="InterPro" id="IPR042286">
    <property type="entry name" value="AdoMetDC_C"/>
</dbReference>
<dbReference type="AlphaFoldDB" id="A0A6I4W191"/>
<dbReference type="Gene3D" id="3.30.160.750">
    <property type="match status" value="1"/>
</dbReference>
<keyword evidence="7 10" id="KW-0456">Lyase</keyword>
<dbReference type="PANTHER" id="PTHR33866:SF2">
    <property type="entry name" value="S-ADENOSYLMETHIONINE DECARBOXYLASE PROENZYME"/>
    <property type="match status" value="1"/>
</dbReference>
<comment type="catalytic activity">
    <reaction evidence="10">
        <text>S-adenosyl-L-methionine + H(+) = S-adenosyl 3-(methylsulfanyl)propylamine + CO2</text>
        <dbReference type="Rhea" id="RHEA:15981"/>
        <dbReference type="ChEBI" id="CHEBI:15378"/>
        <dbReference type="ChEBI" id="CHEBI:16526"/>
        <dbReference type="ChEBI" id="CHEBI:57443"/>
        <dbReference type="ChEBI" id="CHEBI:59789"/>
        <dbReference type="EC" id="4.1.1.50"/>
    </reaction>
</comment>
<feature type="chain" id="PRO_5026400144" description="S-adenosylmethionine decarboxylase beta chain" evidence="10">
    <location>
        <begin position="1"/>
        <end position="65"/>
    </location>
</feature>
<gene>
    <name evidence="10" type="primary">speH</name>
    <name evidence="11" type="ORF">GSM42_09835</name>
</gene>
<feature type="chain" id="PRO_5026400145" description="S-adenosylmethionine decarboxylase alpha chain" evidence="10">
    <location>
        <begin position="66"/>
        <end position="137"/>
    </location>
</feature>
<evidence type="ECO:0000256" key="10">
    <source>
        <dbReference type="HAMAP-Rule" id="MF_00464"/>
    </source>
</evidence>
<dbReference type="GO" id="GO:0004014">
    <property type="term" value="F:adenosylmethionine decarboxylase activity"/>
    <property type="evidence" value="ECO:0007669"/>
    <property type="project" value="UniProtKB-UniRule"/>
</dbReference>
<evidence type="ECO:0000256" key="6">
    <source>
        <dbReference type="ARBA" id="ARBA00023145"/>
    </source>
</evidence>
<comment type="subunit">
    <text evidence="10">Heterotetramer of two alpha and two beta chains arranged as a dimer of alpha/beta heterodimers.</text>
</comment>
<keyword evidence="1 10" id="KW-0949">S-adenosyl-L-methionine</keyword>
<keyword evidence="3 10" id="KW-0068">Autocatalytic cleavage</keyword>
<feature type="modified residue" description="Pyruvic acid (Ser); by autocatalysis" evidence="10">
    <location>
        <position position="66"/>
    </location>
</feature>
<dbReference type="Proteomes" id="UP000430692">
    <property type="component" value="Unassembled WGS sequence"/>
</dbReference>
<dbReference type="InterPro" id="IPR003826">
    <property type="entry name" value="AdoMetDC_fam_prok"/>
</dbReference>
<keyword evidence="12" id="KW-1185">Reference proteome</keyword>
<dbReference type="UniPathway" id="UPA00331">
    <property type="reaction ID" value="UER00451"/>
</dbReference>
<evidence type="ECO:0000256" key="1">
    <source>
        <dbReference type="ARBA" id="ARBA00022691"/>
    </source>
</evidence>
<dbReference type="GO" id="GO:0005829">
    <property type="term" value="C:cytosol"/>
    <property type="evidence" value="ECO:0007669"/>
    <property type="project" value="TreeGrafter"/>
</dbReference>
<dbReference type="PANTHER" id="PTHR33866">
    <property type="entry name" value="S-ADENOSYLMETHIONINE DECARBOXYLASE PROENZYME"/>
    <property type="match status" value="1"/>
</dbReference>
<feature type="site" description="Cleavage (non-hydrolytic); by autolysis" evidence="10">
    <location>
        <begin position="65"/>
        <end position="66"/>
    </location>
</feature>
<keyword evidence="6 10" id="KW-0865">Zymogen</keyword>
<comment type="caution">
    <text evidence="11">The sequence shown here is derived from an EMBL/GenBank/DDBJ whole genome shotgun (WGS) entry which is preliminary data.</text>
</comment>
<evidence type="ECO:0000256" key="9">
    <source>
        <dbReference type="ARBA" id="ARBA00023317"/>
    </source>
</evidence>
<evidence type="ECO:0000256" key="4">
    <source>
        <dbReference type="ARBA" id="ARBA00023066"/>
    </source>
</evidence>
<protein>
    <recommendedName>
        <fullName evidence="10">S-adenosylmethionine decarboxylase proenzyme</fullName>
        <shortName evidence="10">AdoMetDC</shortName>
        <shortName evidence="10">SAMDC</shortName>
        <ecNumber evidence="10">4.1.1.50</ecNumber>
    </recommendedName>
    <component>
        <recommendedName>
            <fullName evidence="10">S-adenosylmethionine decarboxylase beta chain</fullName>
        </recommendedName>
    </component>
    <component>
        <recommendedName>
            <fullName evidence="10">S-adenosylmethionine decarboxylase alpha chain</fullName>
        </recommendedName>
    </component>
</protein>
<dbReference type="Gene3D" id="3.30.360.110">
    <property type="entry name" value="S-adenosylmethionine decarboxylase domain"/>
    <property type="match status" value="1"/>
</dbReference>
<name>A0A6I4W191_9BACL</name>
<dbReference type="GO" id="GO:0008295">
    <property type="term" value="P:spermidine biosynthetic process"/>
    <property type="evidence" value="ECO:0007669"/>
    <property type="project" value="UniProtKB-UniRule"/>
</dbReference>
<proteinExistence type="inferred from homology"/>
<comment type="pathway">
    <text evidence="10">Amine and polyamine biosynthesis; S-adenosylmethioninamine biosynthesis; S-adenosylmethioninamine from S-adenosyl-L-methionine: step 1/1.</text>
</comment>
<comment type="function">
    <text evidence="10">Catalyzes the decarboxylation of S-adenosylmethionine to S-adenosylmethioninamine (dcAdoMet), the propylamine donor required for the synthesis of the polyamines spermine and spermidine from the diamine putrescine.</text>
</comment>
<feature type="active site" description="Proton acceptor; for processing activity" evidence="10">
    <location>
        <position position="71"/>
    </location>
</feature>
<keyword evidence="9 10" id="KW-0670">Pyruvate</keyword>
<dbReference type="RefSeq" id="WP_160801362.1">
    <property type="nucleotide sequence ID" value="NZ_WUUL01000005.1"/>
</dbReference>
<dbReference type="SUPFAM" id="SSF56276">
    <property type="entry name" value="S-adenosylmethionine decarboxylase"/>
    <property type="match status" value="1"/>
</dbReference>
<evidence type="ECO:0000256" key="7">
    <source>
        <dbReference type="ARBA" id="ARBA00023239"/>
    </source>
</evidence>
<accession>A0A6I4W191</accession>
<comment type="cofactor">
    <cofactor evidence="10">
        <name>pyruvate</name>
        <dbReference type="ChEBI" id="CHEBI:15361"/>
    </cofactor>
    <text evidence="10">Binds 1 pyruvoyl group covalently per subunit.</text>
</comment>
<dbReference type="EC" id="4.1.1.50" evidence="10"/>
<evidence type="ECO:0000256" key="3">
    <source>
        <dbReference type="ARBA" id="ARBA00022813"/>
    </source>
</evidence>
<evidence type="ECO:0000313" key="12">
    <source>
        <dbReference type="Proteomes" id="UP000430692"/>
    </source>
</evidence>
<dbReference type="HAMAP" id="MF_00464">
    <property type="entry name" value="AdoMetDC_1"/>
    <property type="match status" value="1"/>
</dbReference>
<organism evidence="11 12">
    <name type="scientific">Shimazuella alba</name>
    <dbReference type="NCBI Taxonomy" id="2690964"/>
    <lineage>
        <taxon>Bacteria</taxon>
        <taxon>Bacillati</taxon>
        <taxon>Bacillota</taxon>
        <taxon>Bacilli</taxon>
        <taxon>Bacillales</taxon>
        <taxon>Thermoactinomycetaceae</taxon>
        <taxon>Shimazuella</taxon>
    </lineage>
</organism>
<feature type="active site" description="Schiff-base intermediate with substrate; via pyruvic acid" evidence="10">
    <location>
        <position position="66"/>
    </location>
</feature>
<sequence length="137" mass="15109">MEEYSTFGRHVAMDAWGVPFDLLNNAEELKKYMIQAAESCGASVLSVQAQNFDPQGVTVLVMLSESHLSIHTYPEKGFAALDCYTCGHTVDPQVAIDYMVAYLQPSQAFAKVLKRGDGPIVDLEQPLIQQTKKVISL</sequence>